<evidence type="ECO:0000313" key="2">
    <source>
        <dbReference type="EMBL" id="GLH66052.1"/>
    </source>
</evidence>
<evidence type="ECO:0000256" key="1">
    <source>
        <dbReference type="SAM" id="MobiDB-lite"/>
    </source>
</evidence>
<dbReference type="EMBL" id="BSDC01000001">
    <property type="protein sequence ID" value="GLH66052.1"/>
    <property type="molecule type" value="Genomic_DNA"/>
</dbReference>
<keyword evidence="3" id="KW-1185">Reference proteome</keyword>
<reference evidence="2" key="1">
    <citation type="journal article" date="2023" name="Antonie Van Leeuwenhoek">
        <title>Mesoterricola silvestris gen. nov., sp. nov., Mesoterricola sediminis sp. nov., Geothrix oryzae sp. nov., Geothrix edaphica sp. nov., Geothrix rubra sp. nov., and Geothrix limicola sp. nov., six novel members of Acidobacteriota isolated from soils.</title>
        <authorList>
            <person name="Itoh H."/>
            <person name="Sugisawa Y."/>
            <person name="Mise K."/>
            <person name="Xu Z."/>
            <person name="Kuniyasu M."/>
            <person name="Ushijima N."/>
            <person name="Kawano K."/>
            <person name="Kobayashi E."/>
            <person name="Shiratori Y."/>
            <person name="Masuda Y."/>
            <person name="Senoo K."/>
        </authorList>
    </citation>
    <scope>NUCLEOTIDE SEQUENCE</scope>
    <source>
        <strain evidence="2">Red802</strain>
    </source>
</reference>
<protein>
    <submittedName>
        <fullName evidence="2">Uncharacterized protein</fullName>
    </submittedName>
</protein>
<evidence type="ECO:0000313" key="3">
    <source>
        <dbReference type="Proteomes" id="UP001165044"/>
    </source>
</evidence>
<comment type="caution">
    <text evidence="2">The sequence shown here is derived from an EMBL/GenBank/DDBJ whole genome shotgun (WGS) entry which is preliminary data.</text>
</comment>
<organism evidence="2 3">
    <name type="scientific">Geothrix edaphica</name>
    <dbReference type="NCBI Taxonomy" id="2927976"/>
    <lineage>
        <taxon>Bacteria</taxon>
        <taxon>Pseudomonadati</taxon>
        <taxon>Acidobacteriota</taxon>
        <taxon>Holophagae</taxon>
        <taxon>Holophagales</taxon>
        <taxon>Holophagaceae</taxon>
        <taxon>Geothrix</taxon>
    </lineage>
</organism>
<gene>
    <name evidence="2" type="ORF">GETHED_04160</name>
</gene>
<name>A0ABQ5PUC6_9BACT</name>
<accession>A0ABQ5PUC6</accession>
<dbReference type="RefSeq" id="WP_285606140.1">
    <property type="nucleotide sequence ID" value="NZ_BSDC01000001.1"/>
</dbReference>
<feature type="compositionally biased region" description="Basic and acidic residues" evidence="1">
    <location>
        <begin position="9"/>
        <end position="22"/>
    </location>
</feature>
<sequence>MNATPGKAPKKEKEKRQTPEERREALRYNHMMYGPTAGEMRPAAKKIIYGSAYLNHPRFQSLMTAFKKGTAYQFEVTDKGKTYTIATDESHISFDGKVIYYSRPLNRHEENLLLDRTVLLQYQSNDALIHFAFAVLRSLSDLGTPQLSYLNHQFYYDNQTLDVGVAEQGPNLLLGSYKHNKAQEKARK</sequence>
<proteinExistence type="predicted"/>
<feature type="region of interest" description="Disordered" evidence="1">
    <location>
        <begin position="1"/>
        <end position="22"/>
    </location>
</feature>
<dbReference type="Proteomes" id="UP001165044">
    <property type="component" value="Unassembled WGS sequence"/>
</dbReference>